<dbReference type="SUPFAM" id="SSF51569">
    <property type="entry name" value="Aldolase"/>
    <property type="match status" value="1"/>
</dbReference>
<dbReference type="RefSeq" id="WP_179240141.1">
    <property type="nucleotide sequence ID" value="NZ_CP058595.1"/>
</dbReference>
<organism evidence="11 12">
    <name type="scientific">Costertonia aggregata</name>
    <dbReference type="NCBI Taxonomy" id="343403"/>
    <lineage>
        <taxon>Bacteria</taxon>
        <taxon>Pseudomonadati</taxon>
        <taxon>Bacteroidota</taxon>
        <taxon>Flavobacteriia</taxon>
        <taxon>Flavobacteriales</taxon>
        <taxon>Flavobacteriaceae</taxon>
        <taxon>Costertonia</taxon>
    </lineage>
</organism>
<dbReference type="InterPro" id="IPR050073">
    <property type="entry name" value="2-IPM_HCS-like"/>
</dbReference>
<evidence type="ECO:0000256" key="6">
    <source>
        <dbReference type="ARBA" id="ARBA00022679"/>
    </source>
</evidence>
<dbReference type="PANTHER" id="PTHR10277">
    <property type="entry name" value="HOMOCITRATE SYNTHASE-RELATED"/>
    <property type="match status" value="1"/>
</dbReference>
<protein>
    <recommendedName>
        <fullName evidence="3">2-isopropylmalate synthase</fullName>
        <ecNumber evidence="3">2.3.3.13</ecNumber>
    </recommendedName>
</protein>
<dbReference type="Pfam" id="PF00682">
    <property type="entry name" value="HMGL-like"/>
    <property type="match status" value="1"/>
</dbReference>
<feature type="domain" description="Pyruvate carboxyltransferase" evidence="10">
    <location>
        <begin position="6"/>
        <end position="267"/>
    </location>
</feature>
<sequence>MSKDSVQIFDTTLRDGEQVPGCKLDTEQKLVIAERLNELGVDIIEAGFPISSPGDFRSVDEISKLVKDVVVCGLTRAVKKDIDVAAEALKNAERPRIHTGIGTSESHIKFKFNSNKEAIIEKAVAAVSHAKTYVEDVEFFAEDAGRTDNEFLARVCEAVIEAGATVLNIPDTTGYCLPEEYGAKIKYLKENVTGIHKATLSCHCHNDLGLATANSIAGVVNGARQIECTINGIGERAGNTSLEEVVMILRQHPSLGLDTRINSKLLFDTSKMVSQKMGMIVQPNKAIVGANAFAHSSGIHQDGVIKHRETYEIIDPEDVGVNESSIILTARSGRAALAYRAKIVGYELTKIQLDTVYQEFLKFADTKKEVMDEDIHQIIDTSNIDIESLA</sequence>
<dbReference type="Gene3D" id="3.20.20.70">
    <property type="entry name" value="Aldolase class I"/>
    <property type="match status" value="1"/>
</dbReference>
<dbReference type="GO" id="GO:0003852">
    <property type="term" value="F:2-isopropylmalate synthase activity"/>
    <property type="evidence" value="ECO:0007669"/>
    <property type="project" value="UniProtKB-EC"/>
</dbReference>
<dbReference type="InterPro" id="IPR000891">
    <property type="entry name" value="PYR_CT"/>
</dbReference>
<keyword evidence="5" id="KW-0028">Amino-acid biosynthesis</keyword>
<reference evidence="11 12" key="1">
    <citation type="journal article" date="2006" name="Int. J. Syst. Evol. Microbiol.">
        <title>Costertonia aggregata gen. nov., sp. nov., a mesophilic marine bacterium of the family Flavobacteriaceae, isolated from a mature biofilm.</title>
        <authorList>
            <person name="Kwon K.K."/>
            <person name="Lee Y.K."/>
            <person name="Lee H.K."/>
        </authorList>
    </citation>
    <scope>NUCLEOTIDE SEQUENCE [LARGE SCALE GENOMIC DNA]</scope>
    <source>
        <strain evidence="11 12">KCCM 42265</strain>
    </source>
</reference>
<dbReference type="NCBIfam" id="NF002086">
    <property type="entry name" value="PRK00915.1-3"/>
    <property type="match status" value="1"/>
</dbReference>
<evidence type="ECO:0000256" key="8">
    <source>
        <dbReference type="ARBA" id="ARBA00023304"/>
    </source>
</evidence>
<keyword evidence="7" id="KW-0464">Manganese</keyword>
<dbReference type="GO" id="GO:0009098">
    <property type="term" value="P:L-leucine biosynthetic process"/>
    <property type="evidence" value="ECO:0007669"/>
    <property type="project" value="UniProtKB-KW"/>
</dbReference>
<keyword evidence="4" id="KW-0432">Leucine biosynthesis</keyword>
<gene>
    <name evidence="11" type="ORF">HYG79_00040</name>
</gene>
<proteinExistence type="inferred from homology"/>
<dbReference type="EC" id="2.3.3.13" evidence="3"/>
<evidence type="ECO:0000256" key="4">
    <source>
        <dbReference type="ARBA" id="ARBA00022430"/>
    </source>
</evidence>
<evidence type="ECO:0000256" key="5">
    <source>
        <dbReference type="ARBA" id="ARBA00022605"/>
    </source>
</evidence>
<evidence type="ECO:0000256" key="9">
    <source>
        <dbReference type="RuleBase" id="RU003523"/>
    </source>
</evidence>
<comment type="similarity">
    <text evidence="2">Belongs to the alpha-IPM synthase/homocitrate synthase family. LeuA type 1 subfamily.</text>
</comment>
<dbReference type="PROSITE" id="PS00815">
    <property type="entry name" value="AIPM_HOMOCIT_SYNTH_1"/>
    <property type="match status" value="1"/>
</dbReference>
<dbReference type="AlphaFoldDB" id="A0A7H9AKF1"/>
<dbReference type="CDD" id="cd07940">
    <property type="entry name" value="DRE_TIM_IPMS"/>
    <property type="match status" value="1"/>
</dbReference>
<dbReference type="FunFam" id="1.10.238.260:FF:000001">
    <property type="entry name" value="2-isopropylmalate synthase"/>
    <property type="match status" value="1"/>
</dbReference>
<evidence type="ECO:0000256" key="1">
    <source>
        <dbReference type="ARBA" id="ARBA00004689"/>
    </source>
</evidence>
<evidence type="ECO:0000256" key="3">
    <source>
        <dbReference type="ARBA" id="ARBA00012973"/>
    </source>
</evidence>
<dbReference type="InterPro" id="IPR054691">
    <property type="entry name" value="LeuA/HCS_post-cat"/>
</dbReference>
<dbReference type="PROSITE" id="PS00816">
    <property type="entry name" value="AIPM_HOMOCIT_SYNTH_2"/>
    <property type="match status" value="1"/>
</dbReference>
<dbReference type="Gene3D" id="1.10.238.260">
    <property type="match status" value="1"/>
</dbReference>
<evidence type="ECO:0000259" key="10">
    <source>
        <dbReference type="PROSITE" id="PS50991"/>
    </source>
</evidence>
<evidence type="ECO:0000313" key="11">
    <source>
        <dbReference type="EMBL" id="QLG43804.1"/>
    </source>
</evidence>
<dbReference type="InterPro" id="IPR013785">
    <property type="entry name" value="Aldolase_TIM"/>
</dbReference>
<evidence type="ECO:0000256" key="2">
    <source>
        <dbReference type="ARBA" id="ARBA00009396"/>
    </source>
</evidence>
<dbReference type="Proteomes" id="UP000509302">
    <property type="component" value="Chromosome"/>
</dbReference>
<accession>A0A7H9AKF1</accession>
<comment type="pathway">
    <text evidence="1">Amino-acid biosynthesis; L-leucine biosynthesis; L-leucine from 3-methyl-2-oxobutanoate: step 1/4.</text>
</comment>
<dbReference type="PROSITE" id="PS50991">
    <property type="entry name" value="PYR_CT"/>
    <property type="match status" value="1"/>
</dbReference>
<keyword evidence="12" id="KW-1185">Reference proteome</keyword>
<dbReference type="EMBL" id="CP058595">
    <property type="protein sequence ID" value="QLG43804.1"/>
    <property type="molecule type" value="Genomic_DNA"/>
</dbReference>
<dbReference type="InterPro" id="IPR002034">
    <property type="entry name" value="AIPM/Hcit_synth_CS"/>
</dbReference>
<evidence type="ECO:0000256" key="7">
    <source>
        <dbReference type="ARBA" id="ARBA00023211"/>
    </source>
</evidence>
<dbReference type="PANTHER" id="PTHR10277:SF9">
    <property type="entry name" value="2-ISOPROPYLMALATE SYNTHASE 1, CHLOROPLASTIC-RELATED"/>
    <property type="match status" value="1"/>
</dbReference>
<dbReference type="KEGG" id="cagg:HYG79_00040"/>
<dbReference type="Pfam" id="PF22617">
    <property type="entry name" value="HCS_D2"/>
    <property type="match status" value="1"/>
</dbReference>
<dbReference type="FunFam" id="3.20.20.70:FF:000010">
    <property type="entry name" value="2-isopropylmalate synthase"/>
    <property type="match status" value="1"/>
</dbReference>
<evidence type="ECO:0000313" key="12">
    <source>
        <dbReference type="Proteomes" id="UP000509302"/>
    </source>
</evidence>
<keyword evidence="11" id="KW-0012">Acyltransferase</keyword>
<keyword evidence="8" id="KW-0100">Branched-chain amino acid biosynthesis</keyword>
<keyword evidence="6 9" id="KW-0808">Transferase</keyword>
<name>A0A7H9AKF1_9FLAO</name>